<name>A0A225WZD6_9STRA</name>
<organism evidence="2 3">
    <name type="scientific">Phytophthora megakarya</name>
    <dbReference type="NCBI Taxonomy" id="4795"/>
    <lineage>
        <taxon>Eukaryota</taxon>
        <taxon>Sar</taxon>
        <taxon>Stramenopiles</taxon>
        <taxon>Oomycota</taxon>
        <taxon>Peronosporomycetes</taxon>
        <taxon>Peronosporales</taxon>
        <taxon>Peronosporaceae</taxon>
        <taxon>Phytophthora</taxon>
    </lineage>
</organism>
<keyword evidence="3" id="KW-1185">Reference proteome</keyword>
<dbReference type="OrthoDB" id="141211at2759"/>
<dbReference type="AlphaFoldDB" id="A0A225WZD6"/>
<comment type="caution">
    <text evidence="2">The sequence shown here is derived from an EMBL/GenBank/DDBJ whole genome shotgun (WGS) entry which is preliminary data.</text>
</comment>
<protein>
    <submittedName>
        <fullName evidence="2">Uncharacterized protein</fullName>
    </submittedName>
</protein>
<evidence type="ECO:0000313" key="3">
    <source>
        <dbReference type="Proteomes" id="UP000198211"/>
    </source>
</evidence>
<dbReference type="EMBL" id="NBNE01000090">
    <property type="protein sequence ID" value="OWZ23036.1"/>
    <property type="molecule type" value="Genomic_DNA"/>
</dbReference>
<feature type="compositionally biased region" description="Basic and acidic residues" evidence="1">
    <location>
        <begin position="67"/>
        <end position="86"/>
    </location>
</feature>
<feature type="region of interest" description="Disordered" evidence="1">
    <location>
        <begin position="24"/>
        <end position="121"/>
    </location>
</feature>
<evidence type="ECO:0000313" key="2">
    <source>
        <dbReference type="EMBL" id="OWZ23036.1"/>
    </source>
</evidence>
<feature type="compositionally biased region" description="Acidic residues" evidence="1">
    <location>
        <begin position="44"/>
        <end position="59"/>
    </location>
</feature>
<reference evidence="3" key="1">
    <citation type="submission" date="2017-03" db="EMBL/GenBank/DDBJ databases">
        <title>Phytopthora megakarya and P. palmivora, two closely related causual agents of cacao black pod achieved similar genome size and gene model numbers by different mechanisms.</title>
        <authorList>
            <person name="Ali S."/>
            <person name="Shao J."/>
            <person name="Larry D.J."/>
            <person name="Kronmiller B."/>
            <person name="Shen D."/>
            <person name="Strem M.D."/>
            <person name="Melnick R.L."/>
            <person name="Guiltinan M.J."/>
            <person name="Tyler B.M."/>
            <person name="Meinhardt L.W."/>
            <person name="Bailey B.A."/>
        </authorList>
    </citation>
    <scope>NUCLEOTIDE SEQUENCE [LARGE SCALE GENOMIC DNA]</scope>
    <source>
        <strain evidence="3">zdho120</strain>
    </source>
</reference>
<gene>
    <name evidence="2" type="ORF">PHMEG_0002144</name>
</gene>
<dbReference type="Proteomes" id="UP000198211">
    <property type="component" value="Unassembled WGS sequence"/>
</dbReference>
<accession>A0A225WZD6</accession>
<proteinExistence type="predicted"/>
<evidence type="ECO:0000256" key="1">
    <source>
        <dbReference type="SAM" id="MobiDB-lite"/>
    </source>
</evidence>
<sequence>MDESPYRPRITLTDALSDLVTALNETSVGPQRSQSGSYDHGYETNEDSFNDGECWDDERIDTPMVAQKEDERGHVAAANDHERRVTAEGTFAWSDNRRTKGDGNFSNDRSHTRDNLNGRQQHGPCAVGANCVSKSTMLESVKLSTSSLVSSGRQNDLTPVLQNMV</sequence>
<feature type="compositionally biased region" description="Polar residues" evidence="1">
    <location>
        <begin position="24"/>
        <end position="37"/>
    </location>
</feature>